<evidence type="ECO:0000256" key="1">
    <source>
        <dbReference type="SAM" id="MobiDB-lite"/>
    </source>
</evidence>
<protein>
    <recommendedName>
        <fullName evidence="4">ParB-like nuclease domain-containing protein</fullName>
    </recommendedName>
</protein>
<evidence type="ECO:0000313" key="3">
    <source>
        <dbReference type="Proteomes" id="UP001321018"/>
    </source>
</evidence>
<accession>A0AAP2YZR7</accession>
<dbReference type="EMBL" id="JAOPKA010000007">
    <property type="protein sequence ID" value="MCU4742335.1"/>
    <property type="molecule type" value="Genomic_DNA"/>
</dbReference>
<evidence type="ECO:0008006" key="4">
    <source>
        <dbReference type="Google" id="ProtNLM"/>
    </source>
</evidence>
<dbReference type="InterPro" id="IPR036086">
    <property type="entry name" value="ParB/Sulfiredoxin_sf"/>
</dbReference>
<dbReference type="RefSeq" id="WP_338004159.1">
    <property type="nucleotide sequence ID" value="NZ_JAOPKA010000007.1"/>
</dbReference>
<name>A0AAP2YZR7_9EURY</name>
<proteinExistence type="predicted"/>
<gene>
    <name evidence="2" type="ORF">OB960_13115</name>
</gene>
<feature type="region of interest" description="Disordered" evidence="1">
    <location>
        <begin position="261"/>
        <end position="281"/>
    </location>
</feature>
<organism evidence="2 3">
    <name type="scientific">Natronoglomus mannanivorans</name>
    <dbReference type="NCBI Taxonomy" id="2979990"/>
    <lineage>
        <taxon>Archaea</taxon>
        <taxon>Methanobacteriati</taxon>
        <taxon>Methanobacteriota</taxon>
        <taxon>Stenosarchaea group</taxon>
        <taxon>Halobacteria</taxon>
        <taxon>Halobacteriales</taxon>
        <taxon>Natrialbaceae</taxon>
        <taxon>Natronoglomus</taxon>
    </lineage>
</organism>
<sequence length="281" mass="31529">MVLSAVTTAVDRMADGSTTPTLERCRRFTTRQRFRYRTWHHCGREYAAPIDPFRVHWLVPGAITHALTEEDRLALADGRPDGIQSVDGGDWDRQTVPFTETPLYEALRARFVDGTPWEETGYAAALERTNRVRREAGRDPRHELADDTDRNVRYAYLDELHDRIATEGYRSAAELRGGESGASAGTGSEIGIRNRTEVGSPVPPAKREIRVAVGRDGRFILESGHHRLAIARLLGLESIPVHVLVRHEQWQARRDRIVLTGTDDGDHPDLEGLTPGRLSLD</sequence>
<comment type="caution">
    <text evidence="2">The sequence shown here is derived from an EMBL/GenBank/DDBJ whole genome shotgun (WGS) entry which is preliminary data.</text>
</comment>
<dbReference type="AlphaFoldDB" id="A0AAP2YZR7"/>
<feature type="region of interest" description="Disordered" evidence="1">
    <location>
        <begin position="175"/>
        <end position="203"/>
    </location>
</feature>
<dbReference type="Proteomes" id="UP001321018">
    <property type="component" value="Unassembled WGS sequence"/>
</dbReference>
<reference evidence="2" key="1">
    <citation type="submission" date="2022-09" db="EMBL/GenBank/DDBJ databases">
        <title>Enrichment on poylsaccharides allowed isolation of novel metabolic and taxonomic groups of Haloarchaea.</title>
        <authorList>
            <person name="Sorokin D.Y."/>
            <person name="Elcheninov A.G."/>
            <person name="Khizhniak T.V."/>
            <person name="Kolganova T.V."/>
            <person name="Kublanov I.V."/>
        </authorList>
    </citation>
    <scope>NUCLEOTIDE SEQUENCE</scope>
    <source>
        <strain evidence="2">AArc-xg1-1</strain>
    </source>
</reference>
<dbReference type="SUPFAM" id="SSF110849">
    <property type="entry name" value="ParB/Sulfiredoxin"/>
    <property type="match status" value="1"/>
</dbReference>
<feature type="compositionally biased region" description="Low complexity" evidence="1">
    <location>
        <begin position="181"/>
        <end position="191"/>
    </location>
</feature>
<evidence type="ECO:0000313" key="2">
    <source>
        <dbReference type="EMBL" id="MCU4742335.1"/>
    </source>
</evidence>